<dbReference type="AlphaFoldDB" id="A0A6J4VJX4"/>
<dbReference type="EMBL" id="CADCWL010000213">
    <property type="protein sequence ID" value="CAA9580117.1"/>
    <property type="molecule type" value="Genomic_DNA"/>
</dbReference>
<protein>
    <submittedName>
        <fullName evidence="2">Uncharacterized protein</fullName>
    </submittedName>
</protein>
<proteinExistence type="predicted"/>
<organism evidence="2">
    <name type="scientific">uncultured Thermomicrobiales bacterium</name>
    <dbReference type="NCBI Taxonomy" id="1645740"/>
    <lineage>
        <taxon>Bacteria</taxon>
        <taxon>Pseudomonadati</taxon>
        <taxon>Thermomicrobiota</taxon>
        <taxon>Thermomicrobia</taxon>
        <taxon>Thermomicrobiales</taxon>
        <taxon>environmental samples</taxon>
    </lineage>
</organism>
<name>A0A6J4VJX4_9BACT</name>
<feature type="non-terminal residue" evidence="2">
    <location>
        <position position="1"/>
    </location>
</feature>
<feature type="non-terminal residue" evidence="2">
    <location>
        <position position="78"/>
    </location>
</feature>
<sequence length="78" mass="7682">WSGRGSTGDAFPRGPVGSRASSDAACRGVAGDGRPGRLCRETGRRATSAGFGGRRMGCGAGFIAIPTKEGSLPGGVDG</sequence>
<feature type="region of interest" description="Disordered" evidence="1">
    <location>
        <begin position="1"/>
        <end position="40"/>
    </location>
</feature>
<gene>
    <name evidence="2" type="ORF">AVDCRST_MAG19-3839</name>
</gene>
<evidence type="ECO:0000256" key="1">
    <source>
        <dbReference type="SAM" id="MobiDB-lite"/>
    </source>
</evidence>
<accession>A0A6J4VJX4</accession>
<reference evidence="2" key="1">
    <citation type="submission" date="2020-02" db="EMBL/GenBank/DDBJ databases">
        <authorList>
            <person name="Meier V. D."/>
        </authorList>
    </citation>
    <scope>NUCLEOTIDE SEQUENCE</scope>
    <source>
        <strain evidence="2">AVDCRST_MAG19</strain>
    </source>
</reference>
<evidence type="ECO:0000313" key="2">
    <source>
        <dbReference type="EMBL" id="CAA9580117.1"/>
    </source>
</evidence>